<dbReference type="EMBL" id="AP007255">
    <property type="protein sequence ID" value="BAE49753.1"/>
    <property type="molecule type" value="Genomic_DNA"/>
</dbReference>
<dbReference type="KEGG" id="mag:amb0949"/>
<evidence type="ECO:0000313" key="4">
    <source>
        <dbReference type="Proteomes" id="UP000007058"/>
    </source>
</evidence>
<dbReference type="STRING" id="342108.amb0949"/>
<dbReference type="AlphaFoldDB" id="Q2W8S2"/>
<evidence type="ECO:0000259" key="2">
    <source>
        <dbReference type="Pfam" id="PF02371"/>
    </source>
</evidence>
<name>Q2W8S2_PARM1</name>
<dbReference type="PANTHER" id="PTHR33055:SF3">
    <property type="entry name" value="PUTATIVE TRANSPOSASE FOR IS117-RELATED"/>
    <property type="match status" value="1"/>
</dbReference>
<evidence type="ECO:0000259" key="1">
    <source>
        <dbReference type="Pfam" id="PF01548"/>
    </source>
</evidence>
<evidence type="ECO:0000313" key="3">
    <source>
        <dbReference type="EMBL" id="BAE49753.1"/>
    </source>
</evidence>
<accession>Q2W8S2</accession>
<dbReference type="GO" id="GO:0003677">
    <property type="term" value="F:DNA binding"/>
    <property type="evidence" value="ECO:0007669"/>
    <property type="project" value="InterPro"/>
</dbReference>
<feature type="domain" description="Transposase IS116/IS110/IS902 C-terminal" evidence="2">
    <location>
        <begin position="214"/>
        <end position="292"/>
    </location>
</feature>
<reference evidence="3 4" key="1">
    <citation type="journal article" date="2005" name="DNA Res.">
        <title>Complete genome sequence of the facultative anaerobic magnetotactic bacterium Magnetospirillum sp. strain AMB-1.</title>
        <authorList>
            <person name="Matsunaga T."/>
            <person name="Okamura Y."/>
            <person name="Fukuda Y."/>
            <person name="Wahyudi A.T."/>
            <person name="Murase Y."/>
            <person name="Takeyama H."/>
        </authorList>
    </citation>
    <scope>NUCLEOTIDE SEQUENCE [LARGE SCALE GENOMIC DNA]</scope>
    <source>
        <strain evidence="4">ATCC 700264 / AMB-1</strain>
    </source>
</reference>
<dbReference type="PANTHER" id="PTHR33055">
    <property type="entry name" value="TRANSPOSASE FOR INSERTION SEQUENCE ELEMENT IS1111A"/>
    <property type="match status" value="1"/>
</dbReference>
<dbReference type="GO" id="GO:0006313">
    <property type="term" value="P:DNA transposition"/>
    <property type="evidence" value="ECO:0007669"/>
    <property type="project" value="InterPro"/>
</dbReference>
<keyword evidence="4" id="KW-1185">Reference proteome</keyword>
<dbReference type="Proteomes" id="UP000007058">
    <property type="component" value="Chromosome"/>
</dbReference>
<dbReference type="InterPro" id="IPR002525">
    <property type="entry name" value="Transp_IS110-like_N"/>
</dbReference>
<dbReference type="NCBIfam" id="NF033542">
    <property type="entry name" value="transpos_IS110"/>
    <property type="match status" value="1"/>
</dbReference>
<dbReference type="GO" id="GO:0004803">
    <property type="term" value="F:transposase activity"/>
    <property type="evidence" value="ECO:0007669"/>
    <property type="project" value="InterPro"/>
</dbReference>
<proteinExistence type="predicted"/>
<dbReference type="Pfam" id="PF01548">
    <property type="entry name" value="DEDD_Tnp_IS110"/>
    <property type="match status" value="1"/>
</dbReference>
<sequence>MTEVSTIGFDLAKRVFQVHGVDGDGAVTIRRQLRRSEVVTFFAKLSPCVVGMEACASAHYWARTLAKLGHEVRLIPPSRVKPYVKRGRKNDAADAAAIAEAVTRPHMEFVPVKSEEAQAVLMLHRTRRLLVTQRTMLGNALRSHFAEYGIIEPEGQGGLARLVVCALDAPDAALPQAAREAMAMLAAHVREIDSKIDALDHEILRWHRNDADSQRVASIPGIGPLIASAIVAAMGDPKRFKTGRDFAAWLGLVPSQNSTGGKTVLGPITKAGDRYLRSLLVVGATGTLWRRRKEQGTWLAGMMARGKTARQISVALANKMARTAWAILAKGGLYHEPAAQAA</sequence>
<organism evidence="3 4">
    <name type="scientific">Paramagnetospirillum magneticum (strain ATCC 700264 / AMB-1)</name>
    <name type="common">Magnetospirillum magneticum</name>
    <dbReference type="NCBI Taxonomy" id="342108"/>
    <lineage>
        <taxon>Bacteria</taxon>
        <taxon>Pseudomonadati</taxon>
        <taxon>Pseudomonadota</taxon>
        <taxon>Alphaproteobacteria</taxon>
        <taxon>Rhodospirillales</taxon>
        <taxon>Magnetospirillaceae</taxon>
        <taxon>Paramagnetospirillum</taxon>
    </lineage>
</organism>
<dbReference type="HOGENOM" id="CLU_036902_3_1_5"/>
<feature type="domain" description="Transposase IS110-like N-terminal" evidence="1">
    <location>
        <begin position="7"/>
        <end position="148"/>
    </location>
</feature>
<dbReference type="OrthoDB" id="5289737at2"/>
<dbReference type="RefSeq" id="WP_011383386.1">
    <property type="nucleotide sequence ID" value="NC_007626.1"/>
</dbReference>
<dbReference type="InterPro" id="IPR003346">
    <property type="entry name" value="Transposase_20"/>
</dbReference>
<dbReference type="Pfam" id="PF02371">
    <property type="entry name" value="Transposase_20"/>
    <property type="match status" value="1"/>
</dbReference>
<dbReference type="InterPro" id="IPR047650">
    <property type="entry name" value="Transpos_IS110"/>
</dbReference>
<protein>
    <submittedName>
        <fullName evidence="3">Transposase and inactivated derivative</fullName>
    </submittedName>
</protein>
<gene>
    <name evidence="3" type="ordered locus">amb0949</name>
</gene>